<proteinExistence type="predicted"/>
<dbReference type="OrthoDB" id="441812at2759"/>
<dbReference type="PANTHER" id="PTHR13271:SF76">
    <property type="entry name" value="SET DOMAIN-CONTAINING PROTEIN 8"/>
    <property type="match status" value="1"/>
</dbReference>
<sequence>MRREFLPIETLPSWAVLNDIFADGVAFRRLRSLEDGTDKGSAIVATRDRRDDGSGLNPQVLLTIPLDMVLSLQSVENHAKSDGSLREVLNAVGDYGRMDRGAILIFLIIQMTHSSPDFAHERHRVGLSGPWTEYLKYMPSDIPLPTLYTPQELELLRGTSLRIAVDAKLTALDQEFENLRRATEEISWCQKYWWDEKTGRLTLDDWKYVDALYRSRMVDLPGSGHAMVPCVDMANHASESAVKALYDEDEHGNPILQLRRGKELKTDDEVTISYGGGKSASEMVFSYGFLDREMADAKQLSLDLDIPDDDPLKIAKKMFCRHAPGFKLSSNPGATEPPTTSWDSPIVWWACVNEEDGLNFKVLQTTDGAREPRATWKGEDMEHPDALKDVLAANPQFDIFQLRAVVTILERLETQFFVLRQTERVVSEIREDENMRAIFRPDVFKTIVKLRELESQLMERGIEDLESQRQNLMGSEAVRAYLSQGEEQAQPEEEDDFS</sequence>
<dbReference type="GO" id="GO:0005634">
    <property type="term" value="C:nucleus"/>
    <property type="evidence" value="ECO:0007669"/>
    <property type="project" value="TreeGrafter"/>
</dbReference>
<dbReference type="PANTHER" id="PTHR13271">
    <property type="entry name" value="UNCHARACTERIZED PUTATIVE METHYLTRANSFERASE"/>
    <property type="match status" value="1"/>
</dbReference>
<keyword evidence="2" id="KW-1185">Reference proteome</keyword>
<dbReference type="GO" id="GO:0016279">
    <property type="term" value="F:protein-lysine N-methyltransferase activity"/>
    <property type="evidence" value="ECO:0007669"/>
    <property type="project" value="TreeGrafter"/>
</dbReference>
<protein>
    <submittedName>
        <fullName evidence="1">SET domain-containing protein</fullName>
    </submittedName>
</protein>
<evidence type="ECO:0000313" key="1">
    <source>
        <dbReference type="EMBL" id="PKY08917.1"/>
    </source>
</evidence>
<dbReference type="InterPro" id="IPR050600">
    <property type="entry name" value="SETD3_SETD6_MTase"/>
</dbReference>
<dbReference type="RefSeq" id="XP_024697511.1">
    <property type="nucleotide sequence ID" value="XM_024840762.1"/>
</dbReference>
<dbReference type="SUPFAM" id="SSF82199">
    <property type="entry name" value="SET domain"/>
    <property type="match status" value="1"/>
</dbReference>
<accession>A0A2I1DGB7</accession>
<dbReference type="EMBL" id="MSFM01000001">
    <property type="protein sequence ID" value="PKY08917.1"/>
    <property type="molecule type" value="Genomic_DNA"/>
</dbReference>
<dbReference type="Gene3D" id="3.90.1410.10">
    <property type="entry name" value="set domain protein methyltransferase, domain 1"/>
    <property type="match status" value="1"/>
</dbReference>
<dbReference type="CDD" id="cd10527">
    <property type="entry name" value="SET_LSMT"/>
    <property type="match status" value="1"/>
</dbReference>
<comment type="caution">
    <text evidence="1">The sequence shown here is derived from an EMBL/GenBank/DDBJ whole genome shotgun (WGS) entry which is preliminary data.</text>
</comment>
<dbReference type="Proteomes" id="UP000234254">
    <property type="component" value="Unassembled WGS sequence"/>
</dbReference>
<gene>
    <name evidence="1" type="ORF">P168DRAFT_323963</name>
</gene>
<dbReference type="GeneID" id="36548286"/>
<reference evidence="1" key="1">
    <citation type="submission" date="2016-12" db="EMBL/GenBank/DDBJ databases">
        <title>The genomes of Aspergillus section Nigri reveals drivers in fungal speciation.</title>
        <authorList>
            <consortium name="DOE Joint Genome Institute"/>
            <person name="Vesth T.C."/>
            <person name="Nybo J."/>
            <person name="Theobald S."/>
            <person name="Brandl J."/>
            <person name="Frisvad J.C."/>
            <person name="Nielsen K.F."/>
            <person name="Lyhne E.K."/>
            <person name="Kogle M.E."/>
            <person name="Kuo A."/>
            <person name="Riley R."/>
            <person name="Clum A."/>
            <person name="Nolan M."/>
            <person name="Lipzen A."/>
            <person name="Salamov A."/>
            <person name="Henrissat B."/>
            <person name="Wiebenga A."/>
            <person name="De vries R.P."/>
            <person name="Grigoriev I.V."/>
            <person name="Mortensen U.H."/>
            <person name="Andersen M.R."/>
            <person name="Baker S.E."/>
        </authorList>
    </citation>
    <scope>NUCLEOTIDE SEQUENCE</scope>
    <source>
        <strain evidence="1">IBT 28561</strain>
    </source>
</reference>
<dbReference type="FunFam" id="3.90.1410.10:FF:000014">
    <property type="entry name" value="SET domain-containing protein"/>
    <property type="match status" value="1"/>
</dbReference>
<organism evidence="1 2">
    <name type="scientific">Aspergillus campestris (strain IBT 28561)</name>
    <dbReference type="NCBI Taxonomy" id="1392248"/>
    <lineage>
        <taxon>Eukaryota</taxon>
        <taxon>Fungi</taxon>
        <taxon>Dikarya</taxon>
        <taxon>Ascomycota</taxon>
        <taxon>Pezizomycotina</taxon>
        <taxon>Eurotiomycetes</taxon>
        <taxon>Eurotiomycetidae</taxon>
        <taxon>Eurotiales</taxon>
        <taxon>Aspergillaceae</taxon>
        <taxon>Aspergillus</taxon>
        <taxon>Aspergillus subgen. Circumdati</taxon>
    </lineage>
</organism>
<evidence type="ECO:0000313" key="2">
    <source>
        <dbReference type="Proteomes" id="UP000234254"/>
    </source>
</evidence>
<dbReference type="AlphaFoldDB" id="A0A2I1DGB7"/>
<dbReference type="InterPro" id="IPR046341">
    <property type="entry name" value="SET_dom_sf"/>
</dbReference>
<name>A0A2I1DGB7_ASPC2</name>
<dbReference type="VEuPathDB" id="FungiDB:P168DRAFT_323963"/>